<evidence type="ECO:0000313" key="1">
    <source>
        <dbReference type="EMBL" id="GGD31003.1"/>
    </source>
</evidence>
<comment type="caution">
    <text evidence="1">The sequence shown here is derived from an EMBL/GenBank/DDBJ whole genome shotgun (WGS) entry which is preliminary data.</text>
</comment>
<keyword evidence="2" id="KW-1185">Reference proteome</keyword>
<dbReference type="EMBL" id="BMJJ01000009">
    <property type="protein sequence ID" value="GGD31003.1"/>
    <property type="molecule type" value="Genomic_DNA"/>
</dbReference>
<reference evidence="1" key="1">
    <citation type="journal article" date="2014" name="Int. J. Syst. Evol. Microbiol.">
        <title>Complete genome sequence of Corynebacterium casei LMG S-19264T (=DSM 44701T), isolated from a smear-ripened cheese.</title>
        <authorList>
            <consortium name="US DOE Joint Genome Institute (JGI-PGF)"/>
            <person name="Walter F."/>
            <person name="Albersmeier A."/>
            <person name="Kalinowski J."/>
            <person name="Ruckert C."/>
        </authorList>
    </citation>
    <scope>NUCLEOTIDE SEQUENCE</scope>
    <source>
        <strain evidence="1">CGMCC 1.15493</strain>
    </source>
</reference>
<dbReference type="Proteomes" id="UP000613160">
    <property type="component" value="Unassembled WGS sequence"/>
</dbReference>
<organism evidence="1 2">
    <name type="scientific">Aureimonas glaciei</name>
    <dbReference type="NCBI Taxonomy" id="1776957"/>
    <lineage>
        <taxon>Bacteria</taxon>
        <taxon>Pseudomonadati</taxon>
        <taxon>Pseudomonadota</taxon>
        <taxon>Alphaproteobacteria</taxon>
        <taxon>Hyphomicrobiales</taxon>
        <taxon>Aurantimonadaceae</taxon>
        <taxon>Aureimonas</taxon>
    </lineage>
</organism>
<gene>
    <name evidence="1" type="ORF">GCM10011335_37560</name>
</gene>
<dbReference type="AlphaFoldDB" id="A0A916Y4U7"/>
<reference evidence="1" key="2">
    <citation type="submission" date="2020-09" db="EMBL/GenBank/DDBJ databases">
        <authorList>
            <person name="Sun Q."/>
            <person name="Zhou Y."/>
        </authorList>
    </citation>
    <scope>NUCLEOTIDE SEQUENCE</scope>
    <source>
        <strain evidence="1">CGMCC 1.15493</strain>
    </source>
</reference>
<name>A0A916Y4U7_9HYPH</name>
<evidence type="ECO:0000313" key="2">
    <source>
        <dbReference type="Proteomes" id="UP000613160"/>
    </source>
</evidence>
<accession>A0A916Y4U7</accession>
<proteinExistence type="predicted"/>
<protein>
    <submittedName>
        <fullName evidence="1">Uncharacterized protein</fullName>
    </submittedName>
</protein>
<sequence length="75" mass="8405">MDADLQRYLGEGLSLPKVGERLGGIHKNSVARRRDRLRNPGIRPDATVWSPEQDAQIHQMVKSRVKVCDQAKALA</sequence>